<dbReference type="GO" id="GO:0005524">
    <property type="term" value="F:ATP binding"/>
    <property type="evidence" value="ECO:0007669"/>
    <property type="project" value="UniProtKB-KW"/>
</dbReference>
<dbReference type="SMART" id="SM00220">
    <property type="entry name" value="S_TKc"/>
    <property type="match status" value="1"/>
</dbReference>
<feature type="compositionally biased region" description="Basic and acidic residues" evidence="11">
    <location>
        <begin position="78"/>
        <end position="94"/>
    </location>
</feature>
<reference evidence="14 15" key="1">
    <citation type="submission" date="2022-11" db="EMBL/GenBank/DDBJ databases">
        <title>Whole genome sequence of Eschrichtius robustus ER-17-0199.</title>
        <authorList>
            <person name="Bruniche-Olsen A."/>
            <person name="Black A.N."/>
            <person name="Fields C.J."/>
            <person name="Walden K."/>
            <person name="Dewoody J.A."/>
        </authorList>
    </citation>
    <scope>NUCLEOTIDE SEQUENCE [LARGE SCALE GENOMIC DNA]</scope>
    <source>
        <strain evidence="14">ER-17-0199</strain>
        <tissue evidence="14">Blubber</tissue>
    </source>
</reference>
<dbReference type="CDD" id="cd13982">
    <property type="entry name" value="STKc_IRE1"/>
    <property type="match status" value="1"/>
</dbReference>
<organism evidence="14 15">
    <name type="scientific">Eschrichtius robustus</name>
    <name type="common">California gray whale</name>
    <name type="synonym">Eschrichtius gibbosus</name>
    <dbReference type="NCBI Taxonomy" id="9764"/>
    <lineage>
        <taxon>Eukaryota</taxon>
        <taxon>Metazoa</taxon>
        <taxon>Chordata</taxon>
        <taxon>Craniata</taxon>
        <taxon>Vertebrata</taxon>
        <taxon>Euteleostomi</taxon>
        <taxon>Mammalia</taxon>
        <taxon>Eutheria</taxon>
        <taxon>Laurasiatheria</taxon>
        <taxon>Artiodactyla</taxon>
        <taxon>Whippomorpha</taxon>
        <taxon>Cetacea</taxon>
        <taxon>Mysticeti</taxon>
        <taxon>Eschrichtiidae</taxon>
        <taxon>Eschrichtius</taxon>
    </lineage>
</organism>
<dbReference type="PROSITE" id="PS00108">
    <property type="entry name" value="PROTEIN_KINASE_ST"/>
    <property type="match status" value="1"/>
</dbReference>
<keyword evidence="8" id="KW-0067">ATP-binding</keyword>
<dbReference type="CDD" id="cd09769">
    <property type="entry name" value="Luminal_IRE1"/>
    <property type="match status" value="1"/>
</dbReference>
<feature type="domain" description="Protein kinase" evidence="12">
    <location>
        <begin position="684"/>
        <end position="945"/>
    </location>
</feature>
<dbReference type="Gene3D" id="1.10.510.10">
    <property type="entry name" value="Transferase(Phosphotransferase) domain 1"/>
    <property type="match status" value="1"/>
</dbReference>
<dbReference type="SUPFAM" id="SSF56112">
    <property type="entry name" value="Protein kinase-like (PK-like)"/>
    <property type="match status" value="1"/>
</dbReference>
<evidence type="ECO:0000256" key="11">
    <source>
        <dbReference type="SAM" id="MobiDB-lite"/>
    </source>
</evidence>
<protein>
    <recommendedName>
        <fullName evidence="2">non-specific serine/threonine protein kinase</fullName>
        <ecNumber evidence="2">2.7.11.1</ecNumber>
    </recommendedName>
</protein>
<dbReference type="FunFam" id="3.30.200.20:FF:000077">
    <property type="entry name" value="Putative Serine/threonine-protein kinase/endoribonuclease IRE1"/>
    <property type="match status" value="1"/>
</dbReference>
<dbReference type="GO" id="GO:0051082">
    <property type="term" value="F:unfolded protein binding"/>
    <property type="evidence" value="ECO:0007669"/>
    <property type="project" value="TreeGrafter"/>
</dbReference>
<sequence>MGRAGERAELRDEVAPRPLRTQLAQPGAESLPAGREPCSPLEAPRDQASCVDAVYAGYGERGPGVWPLVPAPSPARGAARDARATGEKRADAEPPRSGPGAQTAGARRDHRGRLSLPRVRVAPSRPLARENFLALGSCRLPHELERLARVEERSLRVLEQDVVFAGVRLGHPDVRVPARSSAPPYLLKEGPEQVQTFTPENLLFVSTLDGSLHALIKQTGDLKWTLKDDPIIQGPMYVTETAFLSDPADGSLYILGTQKQQGLMRLPFTIPELVHASPCRSSDGVFYTGRKQDAWFVVDPESGKTQMTLTTERPSTPRLYIGRTQYTVTMHDPRAPALRWNTTYRHYSAAPVDGSPGKYMSYLASCGMGLLLTVDPRSGAVLWTQDLGVPVVGVYTWHQDSLRQLPHLTLARDTLHFLALRWGHIQLPASGPQDTATHFSALDTQLLMTLYVGKDEAGFYVSKALVHTGVALVPRGLTLAPTDGPTTDEVTLQVSGEREGSPSTAVRYPSGSMALPSQWLLIGHHEPPPVLHTTMLRFHPTPGSGTSGTRPSGGTQAPALFLELLSLSREEPSNLELHPEEKTPDLYPGLGPQHLLVASLTALLLGGWILFLMRQQQQQQLAEKQWQQAPLAPAGPSHISQDAQSQPSGDTPWSRKRFQNPPEQDQPLEDPEAEQLTVVGKISFNPKDVLGRGAGGTFVFRGQFEGRAVAVKRLLRECFGLVRREVQLLQESDRHPNVLRYFCTERGPQFHYIALELCRASLREYVEHLEPDGWGLEPGMALQQLMAGLAHLHSLHIVHRDLKPGNILIAGPDSQGRGRVVLSDFGLCKKLPAGRCSFSLRSGVPGTEGWMAPELLQLLPPDSPTSAVDIFSAGCVFYYVLSSGSHPFGESLYRQANILAGSPCLAHLEEEAHDKVVAWDLVEAMLSPLPQARPSAHQVLAHPFFWSRAKQLQFFQDVSDWLEKEPEQGPLVTALEAGGSEVVRGDWHKHISVPLQTGRGQARVAREAEGSPAGTAVPTTSLCTDLKKFRSYKGTSVRDLLRAVRNKKHHYRELPDEVRRALGPVPDSFVQYFTNRFPRLLLHTHRAMRSCASEGLFLPYYPPASGAQGLSPGATGS</sequence>
<keyword evidence="6" id="KW-0547">Nucleotide-binding</keyword>
<dbReference type="InterPro" id="IPR000719">
    <property type="entry name" value="Prot_kinase_dom"/>
</dbReference>
<evidence type="ECO:0000256" key="10">
    <source>
        <dbReference type="ARBA" id="ARBA00023136"/>
    </source>
</evidence>
<evidence type="ECO:0000256" key="3">
    <source>
        <dbReference type="ARBA" id="ARBA00022527"/>
    </source>
</evidence>
<gene>
    <name evidence="14" type="ORF">J1605_016415</name>
</gene>
<dbReference type="GO" id="GO:1990604">
    <property type="term" value="C:IRE1-TRAF2-ASK1 complex"/>
    <property type="evidence" value="ECO:0007669"/>
    <property type="project" value="TreeGrafter"/>
</dbReference>
<dbReference type="Gene3D" id="2.130.10.10">
    <property type="entry name" value="YVTN repeat-like/Quinoprotein amine dehydrogenase"/>
    <property type="match status" value="1"/>
</dbReference>
<dbReference type="PROSITE" id="PS51392">
    <property type="entry name" value="KEN"/>
    <property type="match status" value="1"/>
</dbReference>
<keyword evidence="15" id="KW-1185">Reference proteome</keyword>
<dbReference type="PROSITE" id="PS50011">
    <property type="entry name" value="PROTEIN_KINASE_DOM"/>
    <property type="match status" value="1"/>
</dbReference>
<dbReference type="InterPro" id="IPR011047">
    <property type="entry name" value="Quinoprotein_ADH-like_sf"/>
</dbReference>
<keyword evidence="4" id="KW-0808">Transferase</keyword>
<feature type="domain" description="KEN" evidence="13">
    <location>
        <begin position="948"/>
        <end position="1103"/>
    </location>
</feature>
<dbReference type="GO" id="GO:0004521">
    <property type="term" value="F:RNA endonuclease activity"/>
    <property type="evidence" value="ECO:0007669"/>
    <property type="project" value="InterPro"/>
</dbReference>
<comment type="subcellular location">
    <subcellularLocation>
        <location evidence="1">Endoplasmic reticulum membrane</location>
        <topology evidence="1">Single-pass type I membrane protein</topology>
    </subcellularLocation>
</comment>
<keyword evidence="9" id="KW-1133">Transmembrane helix</keyword>
<dbReference type="Proteomes" id="UP001159641">
    <property type="component" value="Unassembled WGS sequence"/>
</dbReference>
<dbReference type="FunFam" id="2.130.10.10:FF:000417">
    <property type="entry name" value="Endoplasmic reticulum to nucleus signaling 2"/>
    <property type="match status" value="1"/>
</dbReference>
<evidence type="ECO:0000256" key="5">
    <source>
        <dbReference type="ARBA" id="ARBA00022692"/>
    </source>
</evidence>
<dbReference type="FunFam" id="1.10.510.10:FF:000215">
    <property type="entry name" value="serine/threonine-protein kinase/endoribonuclease IRE1 isoform X1"/>
    <property type="match status" value="1"/>
</dbReference>
<keyword evidence="7" id="KW-0418">Kinase</keyword>
<feature type="region of interest" description="Disordered" evidence="11">
    <location>
        <begin position="624"/>
        <end position="672"/>
    </location>
</feature>
<dbReference type="InterPro" id="IPR010513">
    <property type="entry name" value="KEN_dom"/>
</dbReference>
<dbReference type="InterPro" id="IPR018391">
    <property type="entry name" value="PQQ_b-propeller_rpt"/>
</dbReference>
<evidence type="ECO:0000256" key="1">
    <source>
        <dbReference type="ARBA" id="ARBA00004115"/>
    </source>
</evidence>
<feature type="region of interest" description="Disordered" evidence="11">
    <location>
        <begin position="1"/>
        <end position="46"/>
    </location>
</feature>
<dbReference type="Pfam" id="PF06479">
    <property type="entry name" value="Ribonuc_2-5A"/>
    <property type="match status" value="2"/>
</dbReference>
<evidence type="ECO:0000259" key="12">
    <source>
        <dbReference type="PROSITE" id="PS50011"/>
    </source>
</evidence>
<feature type="compositionally biased region" description="Polar residues" evidence="11">
    <location>
        <begin position="638"/>
        <end position="651"/>
    </location>
</feature>
<dbReference type="AlphaFoldDB" id="A0AB34I227"/>
<dbReference type="SMART" id="SM00580">
    <property type="entry name" value="PUG"/>
    <property type="match status" value="1"/>
</dbReference>
<dbReference type="InterPro" id="IPR015943">
    <property type="entry name" value="WD40/YVTN_repeat-like_dom_sf"/>
</dbReference>
<evidence type="ECO:0000313" key="14">
    <source>
        <dbReference type="EMBL" id="KAJ8798612.1"/>
    </source>
</evidence>
<evidence type="ECO:0000256" key="2">
    <source>
        <dbReference type="ARBA" id="ARBA00012513"/>
    </source>
</evidence>
<dbReference type="EMBL" id="JAIQCJ010000020">
    <property type="protein sequence ID" value="KAJ8798612.1"/>
    <property type="molecule type" value="Genomic_DNA"/>
</dbReference>
<evidence type="ECO:0000256" key="6">
    <source>
        <dbReference type="ARBA" id="ARBA00022741"/>
    </source>
</evidence>
<dbReference type="GO" id="GO:0004674">
    <property type="term" value="F:protein serine/threonine kinase activity"/>
    <property type="evidence" value="ECO:0007669"/>
    <property type="project" value="UniProtKB-KW"/>
</dbReference>
<dbReference type="InterPro" id="IPR045133">
    <property type="entry name" value="IRE1/2-like"/>
</dbReference>
<proteinExistence type="predicted"/>
<evidence type="ECO:0000256" key="4">
    <source>
        <dbReference type="ARBA" id="ARBA00022679"/>
    </source>
</evidence>
<dbReference type="Gene3D" id="1.20.1440.180">
    <property type="entry name" value="KEN domain"/>
    <property type="match status" value="1"/>
</dbReference>
<dbReference type="Gene3D" id="3.30.200.20">
    <property type="entry name" value="Phosphorylase Kinase, domain 1"/>
    <property type="match status" value="1"/>
</dbReference>
<dbReference type="InterPro" id="IPR038357">
    <property type="entry name" value="KEN_sf"/>
</dbReference>
<dbReference type="InterPro" id="IPR008271">
    <property type="entry name" value="Ser/Thr_kinase_AS"/>
</dbReference>
<dbReference type="GO" id="GO:0070059">
    <property type="term" value="P:intrinsic apoptotic signaling pathway in response to endoplasmic reticulum stress"/>
    <property type="evidence" value="ECO:0007669"/>
    <property type="project" value="TreeGrafter"/>
</dbReference>
<accession>A0AB34I227</accession>
<evidence type="ECO:0000256" key="7">
    <source>
        <dbReference type="ARBA" id="ARBA00022777"/>
    </source>
</evidence>
<feature type="compositionally biased region" description="Basic and acidic residues" evidence="11">
    <location>
        <begin position="1"/>
        <end position="15"/>
    </location>
</feature>
<dbReference type="EC" id="2.7.11.1" evidence="2"/>
<evidence type="ECO:0000256" key="9">
    <source>
        <dbReference type="ARBA" id="ARBA00022989"/>
    </source>
</evidence>
<dbReference type="SUPFAM" id="SSF50998">
    <property type="entry name" value="Quinoprotein alcohol dehydrogenase-like"/>
    <property type="match status" value="1"/>
</dbReference>
<dbReference type="InterPro" id="IPR011009">
    <property type="entry name" value="Kinase-like_dom_sf"/>
</dbReference>
<feature type="region of interest" description="Disordered" evidence="11">
    <location>
        <begin position="61"/>
        <end position="115"/>
    </location>
</feature>
<keyword evidence="3" id="KW-0723">Serine/threonine-protein kinase</keyword>
<dbReference type="PANTHER" id="PTHR13954">
    <property type="entry name" value="IRE1-RELATED"/>
    <property type="match status" value="1"/>
</dbReference>
<dbReference type="Pfam" id="PF00069">
    <property type="entry name" value="Pkinase"/>
    <property type="match status" value="1"/>
</dbReference>
<dbReference type="GO" id="GO:0006397">
    <property type="term" value="P:mRNA processing"/>
    <property type="evidence" value="ECO:0007669"/>
    <property type="project" value="InterPro"/>
</dbReference>
<evidence type="ECO:0000256" key="8">
    <source>
        <dbReference type="ARBA" id="ARBA00022840"/>
    </source>
</evidence>
<comment type="caution">
    <text evidence="14">The sequence shown here is derived from an EMBL/GenBank/DDBJ whole genome shotgun (WGS) entry which is preliminary data.</text>
</comment>
<dbReference type="PANTHER" id="PTHR13954:SF15">
    <property type="entry name" value="SERINE_THREONINE-PROTEIN KINASE_ENDORIBONUCLEASE IRE2"/>
    <property type="match status" value="1"/>
</dbReference>
<dbReference type="GO" id="GO:0036498">
    <property type="term" value="P:IRE1-mediated unfolded protein response"/>
    <property type="evidence" value="ECO:0007669"/>
    <property type="project" value="TreeGrafter"/>
</dbReference>
<dbReference type="CDD" id="cd10422">
    <property type="entry name" value="RNase_Ire1"/>
    <property type="match status" value="1"/>
</dbReference>
<evidence type="ECO:0000313" key="15">
    <source>
        <dbReference type="Proteomes" id="UP001159641"/>
    </source>
</evidence>
<name>A0AB34I227_ESCRO</name>
<evidence type="ECO:0000259" key="13">
    <source>
        <dbReference type="PROSITE" id="PS51392"/>
    </source>
</evidence>
<dbReference type="SMART" id="SM00564">
    <property type="entry name" value="PQQ"/>
    <property type="match status" value="4"/>
</dbReference>
<keyword evidence="10" id="KW-0472">Membrane</keyword>
<keyword evidence="5" id="KW-0812">Transmembrane</keyword>